<dbReference type="Proteomes" id="UP000249922">
    <property type="component" value="Chromosome"/>
</dbReference>
<evidence type="ECO:0000313" key="2">
    <source>
        <dbReference type="Proteomes" id="UP000249922"/>
    </source>
</evidence>
<accession>A0ABM6WTA9</accession>
<name>A0ABM6WTA9_9RHOB</name>
<organism evidence="1 2">
    <name type="scientific">Paracoccus mutanolyticus</name>
    <dbReference type="NCBI Taxonomy" id="1499308"/>
    <lineage>
        <taxon>Bacteria</taxon>
        <taxon>Pseudomonadati</taxon>
        <taxon>Pseudomonadota</taxon>
        <taxon>Alphaproteobacteria</taxon>
        <taxon>Rhodobacterales</taxon>
        <taxon>Paracoccaceae</taxon>
        <taxon>Paracoccus</taxon>
    </lineage>
</organism>
<gene>
    <name evidence="1" type="ORF">DPM13_15785</name>
</gene>
<keyword evidence="2" id="KW-1185">Reference proteome</keyword>
<sequence>MASGFNAWGGIFFLGGRWHAVGGAKGRAPRLLGVGERTVCLAQADDWLNEYGRRERLQIEALAEAGRDRKALRYLPPEFRQDYGLTRYQPRH</sequence>
<dbReference type="EMBL" id="CP030239">
    <property type="protein sequence ID" value="AWX93942.1"/>
    <property type="molecule type" value="Genomic_DNA"/>
</dbReference>
<reference evidence="1 2" key="1">
    <citation type="submission" date="2018-06" db="EMBL/GenBank/DDBJ databases">
        <title>Complete genome sequence of Paracoccus mutanolyticus strain RSP-02 isolated from cellulosic waste.</title>
        <authorList>
            <person name="Amrutha R.N."/>
            <person name="Shrivastav A."/>
            <person name="Buddana S.K."/>
            <person name="Deshpande U."/>
            <person name="Prakasham R.S."/>
        </authorList>
    </citation>
    <scope>NUCLEOTIDE SEQUENCE [LARGE SCALE GENOMIC DNA]</scope>
    <source>
        <strain evidence="1 2">RSP-02</strain>
    </source>
</reference>
<proteinExistence type="predicted"/>
<protein>
    <submittedName>
        <fullName evidence="1">Uncharacterized protein</fullName>
    </submittedName>
</protein>
<evidence type="ECO:0000313" key="1">
    <source>
        <dbReference type="EMBL" id="AWX93942.1"/>
    </source>
</evidence>